<proteinExistence type="inferred from homology"/>
<evidence type="ECO:0000256" key="1">
    <source>
        <dbReference type="ARBA" id="ARBA00010699"/>
    </source>
</evidence>
<dbReference type="PANTHER" id="PTHR11138">
    <property type="entry name" value="METHIONYL-TRNA FORMYLTRANSFERASE"/>
    <property type="match status" value="1"/>
</dbReference>
<accession>A0A6L2PWG2</accession>
<dbReference type="AlphaFoldDB" id="A0A6L2PWG2"/>
<feature type="domain" description="Formyl transferase N-terminal" evidence="5">
    <location>
        <begin position="78"/>
        <end position="179"/>
    </location>
</feature>
<dbReference type="PANTHER" id="PTHR11138:SF5">
    <property type="entry name" value="METHIONYL-TRNA FORMYLTRANSFERASE, MITOCHONDRIAL"/>
    <property type="match status" value="1"/>
</dbReference>
<dbReference type="GO" id="GO:0005739">
    <property type="term" value="C:mitochondrion"/>
    <property type="evidence" value="ECO:0007669"/>
    <property type="project" value="TreeGrafter"/>
</dbReference>
<sequence>MRACMAAADFIFPTSQISREKREEFLGEVSIEQDGGLVKKLAVVTSLKAKKNPVRDFALATELSTFNWPFSTFTGGFDVGLVSSFGHLIPQHIIESFPLGVLNVHASLLPRWRGAAPIIYAILNGDSETGVTIMEVKAHKFDIGNIVLQESCPISPTDTAPLLKVRLAELGSRLLQEALGDLPHCLHRSIPQPEFGITYAPRVTSSLAVVNWQKMEAVKVYNLHRALTGMYSLTTRWHELPIKLLEPSLHVGPAELEQQTRNRRLLNKPGCVELDHTCSFLRVLCADNQWIGFRALIVPGKKPMSPRDFYNGYLSKYNVTEWAFT</sequence>
<dbReference type="SUPFAM" id="SSF53328">
    <property type="entry name" value="Formyltransferase"/>
    <property type="match status" value="1"/>
</dbReference>
<feature type="domain" description="Formyl transferase C-terminal" evidence="6">
    <location>
        <begin position="205"/>
        <end position="313"/>
    </location>
</feature>
<evidence type="ECO:0000259" key="6">
    <source>
        <dbReference type="Pfam" id="PF02911"/>
    </source>
</evidence>
<dbReference type="InParanoid" id="A0A6L2PWG2"/>
<evidence type="ECO:0000256" key="2">
    <source>
        <dbReference type="ARBA" id="ARBA00012261"/>
    </source>
</evidence>
<dbReference type="InterPro" id="IPR005793">
    <property type="entry name" value="Formyl_trans_C"/>
</dbReference>
<evidence type="ECO:0000313" key="8">
    <source>
        <dbReference type="Proteomes" id="UP000502823"/>
    </source>
</evidence>
<dbReference type="Gene3D" id="3.40.50.12230">
    <property type="match status" value="1"/>
</dbReference>
<evidence type="ECO:0000313" key="7">
    <source>
        <dbReference type="EMBL" id="GFG35970.1"/>
    </source>
</evidence>
<dbReference type="EMBL" id="BLKM01012228">
    <property type="protein sequence ID" value="GFG35970.1"/>
    <property type="molecule type" value="Genomic_DNA"/>
</dbReference>
<comment type="similarity">
    <text evidence="1">Belongs to the Fmt family.</text>
</comment>
<keyword evidence="4" id="KW-0648">Protein biosynthesis</keyword>
<gene>
    <name evidence="7" type="ORF">Cfor_02934</name>
</gene>
<dbReference type="Pfam" id="PF00551">
    <property type="entry name" value="Formyl_trans_N"/>
    <property type="match status" value="1"/>
</dbReference>
<dbReference type="InterPro" id="IPR036477">
    <property type="entry name" value="Formyl_transf_N_sf"/>
</dbReference>
<evidence type="ECO:0000259" key="5">
    <source>
        <dbReference type="Pfam" id="PF00551"/>
    </source>
</evidence>
<dbReference type="InterPro" id="IPR011034">
    <property type="entry name" value="Formyl_transferase-like_C_sf"/>
</dbReference>
<protein>
    <recommendedName>
        <fullName evidence="2">methionyl-tRNA formyltransferase</fullName>
        <ecNumber evidence="2">2.1.2.9</ecNumber>
    </recommendedName>
</protein>
<dbReference type="FunCoup" id="A0A6L2PWG2">
    <property type="interactions" value="582"/>
</dbReference>
<keyword evidence="3" id="KW-0808">Transferase</keyword>
<organism evidence="7 8">
    <name type="scientific">Coptotermes formosanus</name>
    <name type="common">Formosan subterranean termite</name>
    <dbReference type="NCBI Taxonomy" id="36987"/>
    <lineage>
        <taxon>Eukaryota</taxon>
        <taxon>Metazoa</taxon>
        <taxon>Ecdysozoa</taxon>
        <taxon>Arthropoda</taxon>
        <taxon>Hexapoda</taxon>
        <taxon>Insecta</taxon>
        <taxon>Pterygota</taxon>
        <taxon>Neoptera</taxon>
        <taxon>Polyneoptera</taxon>
        <taxon>Dictyoptera</taxon>
        <taxon>Blattodea</taxon>
        <taxon>Blattoidea</taxon>
        <taxon>Termitoidae</taxon>
        <taxon>Rhinotermitidae</taxon>
        <taxon>Coptotermes</taxon>
    </lineage>
</organism>
<reference evidence="8" key="1">
    <citation type="submission" date="2020-01" db="EMBL/GenBank/DDBJ databases">
        <title>Draft genome sequence of the Termite Coptotermes fromosanus.</title>
        <authorList>
            <person name="Itakura S."/>
            <person name="Yosikawa Y."/>
            <person name="Umezawa K."/>
        </authorList>
    </citation>
    <scope>NUCLEOTIDE SEQUENCE [LARGE SCALE GENOMIC DNA]</scope>
</reference>
<dbReference type="CDD" id="cd08646">
    <property type="entry name" value="FMT_core_Met-tRNA-FMT_N"/>
    <property type="match status" value="1"/>
</dbReference>
<keyword evidence="8" id="KW-1185">Reference proteome</keyword>
<comment type="caution">
    <text evidence="7">The sequence shown here is derived from an EMBL/GenBank/DDBJ whole genome shotgun (WGS) entry which is preliminary data.</text>
</comment>
<dbReference type="InterPro" id="IPR041711">
    <property type="entry name" value="Met-tRNA-FMT_N"/>
</dbReference>
<evidence type="ECO:0000256" key="3">
    <source>
        <dbReference type="ARBA" id="ARBA00022679"/>
    </source>
</evidence>
<dbReference type="OrthoDB" id="10268103at2759"/>
<dbReference type="EC" id="2.1.2.9" evidence="2"/>
<dbReference type="SUPFAM" id="SSF50486">
    <property type="entry name" value="FMT C-terminal domain-like"/>
    <property type="match status" value="1"/>
</dbReference>
<dbReference type="InterPro" id="IPR002376">
    <property type="entry name" value="Formyl_transf_N"/>
</dbReference>
<evidence type="ECO:0000256" key="4">
    <source>
        <dbReference type="ARBA" id="ARBA00022917"/>
    </source>
</evidence>
<dbReference type="Pfam" id="PF02911">
    <property type="entry name" value="Formyl_trans_C"/>
    <property type="match status" value="1"/>
</dbReference>
<dbReference type="GO" id="GO:0004479">
    <property type="term" value="F:methionyl-tRNA formyltransferase activity"/>
    <property type="evidence" value="ECO:0007669"/>
    <property type="project" value="UniProtKB-EC"/>
</dbReference>
<dbReference type="Proteomes" id="UP000502823">
    <property type="component" value="Unassembled WGS sequence"/>
</dbReference>
<name>A0A6L2PWG2_COPFO</name>